<comment type="subcellular location">
    <subcellularLocation>
        <location evidence="1">Nucleus</location>
    </subcellularLocation>
</comment>
<dbReference type="SUPFAM" id="SSF55021">
    <property type="entry name" value="ACT-like"/>
    <property type="match status" value="1"/>
</dbReference>
<dbReference type="GO" id="GO:0046983">
    <property type="term" value="F:protein dimerization activity"/>
    <property type="evidence" value="ECO:0007669"/>
    <property type="project" value="InterPro"/>
</dbReference>
<dbReference type="PROSITE" id="PS51671">
    <property type="entry name" value="ACT"/>
    <property type="match status" value="1"/>
</dbReference>
<dbReference type="EMBL" id="JANAVB010017998">
    <property type="protein sequence ID" value="KAJ6830031.1"/>
    <property type="molecule type" value="Genomic_DNA"/>
</dbReference>
<keyword evidence="3" id="KW-0805">Transcription regulation</keyword>
<evidence type="ECO:0000256" key="1">
    <source>
        <dbReference type="ARBA" id="ARBA00004123"/>
    </source>
</evidence>
<keyword evidence="4" id="KW-0238">DNA-binding</keyword>
<dbReference type="InterPro" id="IPR045865">
    <property type="entry name" value="ACT-like_dom_sf"/>
</dbReference>
<dbReference type="InterPro" id="IPR002912">
    <property type="entry name" value="ACT_dom"/>
</dbReference>
<keyword evidence="5" id="KW-0804">Transcription</keyword>
<dbReference type="Pfam" id="PF22754">
    <property type="entry name" value="bHLH-TF_ACT-like_plant"/>
    <property type="match status" value="1"/>
</dbReference>
<feature type="domain" description="ACT" evidence="8">
    <location>
        <begin position="146"/>
        <end position="224"/>
    </location>
</feature>
<dbReference type="Gene3D" id="4.10.280.10">
    <property type="entry name" value="Helix-loop-helix DNA-binding domain"/>
    <property type="match status" value="1"/>
</dbReference>
<organism evidence="10 11">
    <name type="scientific">Iris pallida</name>
    <name type="common">Sweet iris</name>
    <dbReference type="NCBI Taxonomy" id="29817"/>
    <lineage>
        <taxon>Eukaryota</taxon>
        <taxon>Viridiplantae</taxon>
        <taxon>Streptophyta</taxon>
        <taxon>Embryophyta</taxon>
        <taxon>Tracheophyta</taxon>
        <taxon>Spermatophyta</taxon>
        <taxon>Magnoliopsida</taxon>
        <taxon>Liliopsida</taxon>
        <taxon>Asparagales</taxon>
        <taxon>Iridaceae</taxon>
        <taxon>Iridoideae</taxon>
        <taxon>Irideae</taxon>
        <taxon>Iris</taxon>
    </lineage>
</organism>
<dbReference type="InterPro" id="IPR045847">
    <property type="entry name" value="AIG1-like"/>
</dbReference>
<evidence type="ECO:0000256" key="5">
    <source>
        <dbReference type="ARBA" id="ARBA00023163"/>
    </source>
</evidence>
<dbReference type="InterPro" id="IPR036638">
    <property type="entry name" value="HLH_DNA-bd_sf"/>
</dbReference>
<evidence type="ECO:0000256" key="6">
    <source>
        <dbReference type="ARBA" id="ARBA00023242"/>
    </source>
</evidence>
<evidence type="ECO:0000256" key="2">
    <source>
        <dbReference type="ARBA" id="ARBA00005510"/>
    </source>
</evidence>
<dbReference type="GO" id="GO:0005634">
    <property type="term" value="C:nucleus"/>
    <property type="evidence" value="ECO:0007669"/>
    <property type="project" value="UniProtKB-SubCell"/>
</dbReference>
<reference evidence="10" key="2">
    <citation type="submission" date="2023-04" db="EMBL/GenBank/DDBJ databases">
        <authorList>
            <person name="Bruccoleri R.E."/>
            <person name="Oakeley E.J."/>
            <person name="Faust A.-M."/>
            <person name="Dessus-Babus S."/>
            <person name="Altorfer M."/>
            <person name="Burckhardt D."/>
            <person name="Oertli M."/>
            <person name="Naumann U."/>
            <person name="Petersen F."/>
            <person name="Wong J."/>
        </authorList>
    </citation>
    <scope>NUCLEOTIDE SEQUENCE</scope>
    <source>
        <strain evidence="10">GSM-AAB239-AS_SAM_17_03QT</strain>
        <tissue evidence="10">Leaf</tissue>
    </source>
</reference>
<dbReference type="GO" id="GO:0003677">
    <property type="term" value="F:DNA binding"/>
    <property type="evidence" value="ECO:0007669"/>
    <property type="project" value="UniProtKB-KW"/>
</dbReference>
<dbReference type="SMART" id="SM00353">
    <property type="entry name" value="HLH"/>
    <property type="match status" value="1"/>
</dbReference>
<comment type="caution">
    <text evidence="10">The sequence shown here is derived from an EMBL/GenBank/DDBJ whole genome shotgun (WGS) entry which is preliminary data.</text>
</comment>
<evidence type="ECO:0000259" key="7">
    <source>
        <dbReference type="PROSITE" id="PS50888"/>
    </source>
</evidence>
<comment type="similarity">
    <text evidence="2">Belongs to the bHLH protein family.</text>
</comment>
<dbReference type="PANTHER" id="PTHR45844:SF9">
    <property type="entry name" value="OS09G0463900 PROTEIN"/>
    <property type="match status" value="1"/>
</dbReference>
<feature type="domain" description="BHLH" evidence="7">
    <location>
        <begin position="58"/>
        <end position="107"/>
    </location>
</feature>
<dbReference type="GO" id="GO:0003700">
    <property type="term" value="F:DNA-binding transcription factor activity"/>
    <property type="evidence" value="ECO:0007669"/>
    <property type="project" value="InterPro"/>
</dbReference>
<dbReference type="Proteomes" id="UP001140949">
    <property type="component" value="Unassembled WGS sequence"/>
</dbReference>
<sequence length="245" mass="26260">MGSVPVLRGVWESASSESLVLDGERGELVRARMGKKGGGHGSGGGGGGGGVLDEKAAMALKSHSEAERRRRERINGHLATLRSIVPCSSKMDKAALLAEVINHVKKLKSNALEISKGCIIPSDADEVMVDVVGNGDDLDDGMCSIKASLSCEDRPDLLADLRQTLQPLQLKTVRAEISTLGGRVKHDFVVTCKESVEQQLSATNIRQALNSVLDRATTPEFVPRTSFSSKRRRISQFETAFSSSC</sequence>
<evidence type="ECO:0000256" key="4">
    <source>
        <dbReference type="ARBA" id="ARBA00023125"/>
    </source>
</evidence>
<dbReference type="SUPFAM" id="SSF47459">
    <property type="entry name" value="HLH, helix-loop-helix DNA-binding domain"/>
    <property type="match status" value="1"/>
</dbReference>
<dbReference type="PROSITE" id="PS50888">
    <property type="entry name" value="BHLH"/>
    <property type="match status" value="1"/>
</dbReference>
<dbReference type="InterPro" id="IPR054502">
    <property type="entry name" value="bHLH-TF_ACT-like_plant"/>
</dbReference>
<gene>
    <name evidence="9" type="ORF">M6B38_125775</name>
    <name evidence="10" type="ORF">M6B38_125780</name>
</gene>
<dbReference type="Pfam" id="PF00010">
    <property type="entry name" value="HLH"/>
    <property type="match status" value="1"/>
</dbReference>
<keyword evidence="6" id="KW-0539">Nucleus</keyword>
<accession>A0AAX6GP13</accession>
<dbReference type="EMBL" id="JANAVB010017998">
    <property type="protein sequence ID" value="KAJ6830030.1"/>
    <property type="molecule type" value="Genomic_DNA"/>
</dbReference>
<dbReference type="AlphaFoldDB" id="A0AAX6GP13"/>
<evidence type="ECO:0000313" key="10">
    <source>
        <dbReference type="EMBL" id="KAJ6830031.1"/>
    </source>
</evidence>
<evidence type="ECO:0000259" key="8">
    <source>
        <dbReference type="PROSITE" id="PS51671"/>
    </source>
</evidence>
<proteinExistence type="inferred from homology"/>
<evidence type="ECO:0000313" key="9">
    <source>
        <dbReference type="EMBL" id="KAJ6830030.1"/>
    </source>
</evidence>
<protein>
    <submittedName>
        <fullName evidence="10">Transcription factor bHLH30-like isoform X2</fullName>
    </submittedName>
</protein>
<dbReference type="InterPro" id="IPR011598">
    <property type="entry name" value="bHLH_dom"/>
</dbReference>
<dbReference type="SMR" id="A0AAX6GP13"/>
<evidence type="ECO:0000256" key="3">
    <source>
        <dbReference type="ARBA" id="ARBA00023015"/>
    </source>
</evidence>
<keyword evidence="11" id="KW-1185">Reference proteome</keyword>
<evidence type="ECO:0000313" key="11">
    <source>
        <dbReference type="Proteomes" id="UP001140949"/>
    </source>
</evidence>
<reference evidence="10" key="1">
    <citation type="journal article" date="2023" name="GigaByte">
        <title>Genome assembly of the bearded iris, Iris pallida Lam.</title>
        <authorList>
            <person name="Bruccoleri R.E."/>
            <person name="Oakeley E.J."/>
            <person name="Faust A.M.E."/>
            <person name="Altorfer M."/>
            <person name="Dessus-Babus S."/>
            <person name="Burckhardt D."/>
            <person name="Oertli M."/>
            <person name="Naumann U."/>
            <person name="Petersen F."/>
            <person name="Wong J."/>
        </authorList>
    </citation>
    <scope>NUCLEOTIDE SEQUENCE</scope>
    <source>
        <strain evidence="10">GSM-AAB239-AS_SAM_17_03QT</strain>
    </source>
</reference>
<name>A0AAX6GP13_IRIPA</name>
<dbReference type="PANTHER" id="PTHR45844">
    <property type="entry name" value="TRANSCRIPTION FACTOR BHLH30"/>
    <property type="match status" value="1"/>
</dbReference>